<protein>
    <submittedName>
        <fullName evidence="1">Uncharacterized protein</fullName>
    </submittedName>
</protein>
<name>A0A2P2QNI8_RHIMU</name>
<evidence type="ECO:0000313" key="1">
    <source>
        <dbReference type="EMBL" id="MBX68579.1"/>
    </source>
</evidence>
<dbReference type="EMBL" id="GGEC01088095">
    <property type="protein sequence ID" value="MBX68579.1"/>
    <property type="molecule type" value="Transcribed_RNA"/>
</dbReference>
<organism evidence="1">
    <name type="scientific">Rhizophora mucronata</name>
    <name type="common">Asiatic mangrove</name>
    <dbReference type="NCBI Taxonomy" id="61149"/>
    <lineage>
        <taxon>Eukaryota</taxon>
        <taxon>Viridiplantae</taxon>
        <taxon>Streptophyta</taxon>
        <taxon>Embryophyta</taxon>
        <taxon>Tracheophyta</taxon>
        <taxon>Spermatophyta</taxon>
        <taxon>Magnoliopsida</taxon>
        <taxon>eudicotyledons</taxon>
        <taxon>Gunneridae</taxon>
        <taxon>Pentapetalae</taxon>
        <taxon>rosids</taxon>
        <taxon>fabids</taxon>
        <taxon>Malpighiales</taxon>
        <taxon>Rhizophoraceae</taxon>
        <taxon>Rhizophora</taxon>
    </lineage>
</organism>
<sequence>MPSQQSYFDRLVQLSKA</sequence>
<dbReference type="AlphaFoldDB" id="A0A2P2QNI8"/>
<accession>A0A2P2QNI8</accession>
<proteinExistence type="predicted"/>
<reference evidence="1" key="1">
    <citation type="submission" date="2018-02" db="EMBL/GenBank/DDBJ databases">
        <title>Rhizophora mucronata_Transcriptome.</title>
        <authorList>
            <person name="Meera S.P."/>
            <person name="Sreeshan A."/>
            <person name="Augustine A."/>
        </authorList>
    </citation>
    <scope>NUCLEOTIDE SEQUENCE</scope>
    <source>
        <tissue evidence="1">Leaf</tissue>
    </source>
</reference>